<dbReference type="OrthoDB" id="192832at2759"/>
<dbReference type="Proteomes" id="UP000758155">
    <property type="component" value="Unassembled WGS sequence"/>
</dbReference>
<evidence type="ECO:0000256" key="1">
    <source>
        <dbReference type="SAM" id="SignalP"/>
    </source>
</evidence>
<keyword evidence="1" id="KW-0732">Signal</keyword>
<dbReference type="EMBL" id="SWKV01000211">
    <property type="protein sequence ID" value="KAF3030337.1"/>
    <property type="molecule type" value="Genomic_DNA"/>
</dbReference>
<gene>
    <name evidence="2" type="ORF">E8E12_000813</name>
</gene>
<accession>A0A9P5BUR3</accession>
<name>A0A9P5BUR3_9PLEO</name>
<dbReference type="Pfam" id="PF26113">
    <property type="entry name" value="GH16_XgeA"/>
    <property type="match status" value="1"/>
</dbReference>
<evidence type="ECO:0000313" key="2">
    <source>
        <dbReference type="EMBL" id="KAF3030337.1"/>
    </source>
</evidence>
<feature type="chain" id="PRO_5040314669" evidence="1">
    <location>
        <begin position="21"/>
        <end position="121"/>
    </location>
</feature>
<keyword evidence="3" id="KW-1185">Reference proteome</keyword>
<dbReference type="Gene3D" id="2.60.120.200">
    <property type="match status" value="1"/>
</dbReference>
<proteinExistence type="predicted"/>
<feature type="signal peptide" evidence="1">
    <location>
        <begin position="1"/>
        <end position="20"/>
    </location>
</feature>
<protein>
    <submittedName>
        <fullName evidence="2">Uncharacterized protein</fullName>
    </submittedName>
</protein>
<comment type="caution">
    <text evidence="2">The sequence shown here is derived from an EMBL/GenBank/DDBJ whole genome shotgun (WGS) entry which is preliminary data.</text>
</comment>
<evidence type="ECO:0000313" key="3">
    <source>
        <dbReference type="Proteomes" id="UP000758155"/>
    </source>
</evidence>
<dbReference type="AlphaFoldDB" id="A0A9P5BUR3"/>
<reference evidence="2" key="1">
    <citation type="submission" date="2019-04" db="EMBL/GenBank/DDBJ databases">
        <title>Sequencing of skin fungus with MAO and IRED activity.</title>
        <authorList>
            <person name="Marsaioli A.J."/>
            <person name="Bonatto J.M.C."/>
            <person name="Reis Junior O."/>
        </authorList>
    </citation>
    <scope>NUCLEOTIDE SEQUENCE</scope>
    <source>
        <strain evidence="2">28M1</strain>
    </source>
</reference>
<organism evidence="2 3">
    <name type="scientific">Didymella heteroderae</name>
    <dbReference type="NCBI Taxonomy" id="1769908"/>
    <lineage>
        <taxon>Eukaryota</taxon>
        <taxon>Fungi</taxon>
        <taxon>Dikarya</taxon>
        <taxon>Ascomycota</taxon>
        <taxon>Pezizomycotina</taxon>
        <taxon>Dothideomycetes</taxon>
        <taxon>Pleosporomycetidae</taxon>
        <taxon>Pleosporales</taxon>
        <taxon>Pleosporineae</taxon>
        <taxon>Didymellaceae</taxon>
        <taxon>Didymella</taxon>
    </lineage>
</organism>
<sequence>MRLYILVGVLASSLCGSSYTIDKKLDVSNFFDSFDFISNHDIYTNGSTSYIYKHEAQSMGLVKYIENRIFLGVDNSSVTNVMPRGGRKSFRLESHSTIDNGIIIVDLEHLPANACGMWPAL</sequence>